<accession>A0A239K8Q3</accession>
<sequence>MQKLTFTTLLFLVAFITNGQKDNFEEGYYISSQGTKVNCLIKNEDWLKNPTEITVLAEGIDKILTIDQIEEFGIHDYSKYVKFTTKIDQSPTKTSKLSNSRNPDWETKTVLLKTLLEADLTLYEYFNNNSYKYFIESSNELEPLVFKKYQKKAGIVLINNYYQQQIKQYADCDEFDDRKLASIDYNSRDLIRVITVINQCKESAILNYHEMKSGTQKLFNLSITSGLSFSSLSLSPASGDDIEYDNENNIRIGVELEYILPYANGKWSIIADPHYQYYSSSAETKSTATGGVDKKTIDYRSIVLPIGLRRNFSFHDNFMFANLLYSFDFDFKSKVGIDDIEVEGRPALGIGIGIKKKKLSFETRYNLNREITGNHVFYSSDYRKMSLIFSYLIL</sequence>
<dbReference type="Proteomes" id="UP000198393">
    <property type="component" value="Unassembled WGS sequence"/>
</dbReference>
<name>A0A239K8Q3_EKHLU</name>
<dbReference type="EMBL" id="FZPD01000004">
    <property type="protein sequence ID" value="SNT14846.1"/>
    <property type="molecule type" value="Genomic_DNA"/>
</dbReference>
<dbReference type="RefSeq" id="WP_089357222.1">
    <property type="nucleotide sequence ID" value="NZ_FZPD01000004.1"/>
</dbReference>
<reference evidence="1 2" key="1">
    <citation type="submission" date="2017-06" db="EMBL/GenBank/DDBJ databases">
        <authorList>
            <person name="Kim H.J."/>
            <person name="Triplett B.A."/>
        </authorList>
    </citation>
    <scope>NUCLEOTIDE SEQUENCE [LARGE SCALE GENOMIC DNA]</scope>
    <source>
        <strain evidence="1 2">DSM 19307</strain>
    </source>
</reference>
<gene>
    <name evidence="1" type="ORF">SAMN05421640_2518</name>
</gene>
<dbReference type="OrthoDB" id="921445at2"/>
<organism evidence="1 2">
    <name type="scientific">Ekhidna lutea</name>
    <dbReference type="NCBI Taxonomy" id="447679"/>
    <lineage>
        <taxon>Bacteria</taxon>
        <taxon>Pseudomonadati</taxon>
        <taxon>Bacteroidota</taxon>
        <taxon>Cytophagia</taxon>
        <taxon>Cytophagales</taxon>
        <taxon>Reichenbachiellaceae</taxon>
        <taxon>Ekhidna</taxon>
    </lineage>
</organism>
<evidence type="ECO:0008006" key="3">
    <source>
        <dbReference type="Google" id="ProtNLM"/>
    </source>
</evidence>
<keyword evidence="2" id="KW-1185">Reference proteome</keyword>
<evidence type="ECO:0000313" key="2">
    <source>
        <dbReference type="Proteomes" id="UP000198393"/>
    </source>
</evidence>
<evidence type="ECO:0000313" key="1">
    <source>
        <dbReference type="EMBL" id="SNT14846.1"/>
    </source>
</evidence>
<dbReference type="AlphaFoldDB" id="A0A239K8Q3"/>
<protein>
    <recommendedName>
        <fullName evidence="3">Outer membrane protein beta-barrel domain-containing protein</fullName>
    </recommendedName>
</protein>
<proteinExistence type="predicted"/>